<name>A0A084GBH2_PSEDA</name>
<dbReference type="SUPFAM" id="SSF57701">
    <property type="entry name" value="Zn2/Cys6 DNA-binding domain"/>
    <property type="match status" value="1"/>
</dbReference>
<dbReference type="GeneID" id="27721833"/>
<gene>
    <name evidence="5" type="ORF">SAPIO_CDS2761</name>
</gene>
<dbReference type="HOGENOM" id="CLU_023417_2_1_1"/>
<dbReference type="RefSeq" id="XP_016644483.1">
    <property type="nucleotide sequence ID" value="XM_016785701.1"/>
</dbReference>
<comment type="subcellular location">
    <subcellularLocation>
        <location evidence="1">Nucleus</location>
    </subcellularLocation>
</comment>
<sequence length="507" mass="55366">MANRVPKITRVRTGCLTCRARKKKCEEQRPICRGCERNGFKCEWPRVSPSPCRSPSALTADNAGEVTGKAPHILSPQSESHDPRQAGQASPTEPQEDPHPFSTPLPPSSETSLIVFDSGSPTCDGAVSDSVEFFLPKFSPRRPHAGSFDGKGPMFALPATLSVFGNGRVWELCGEEGYHLLGHYLTKTSFAMAGGFQRENPFLAQLMPIAMSSDLIMHLILTISAVHKAIIQPTELALSAQTYYRDALTMFRGSIDQYIHHGNSTIVALGLGCLMLCFTETVKGDRDGAIFKHISAADAIVSSVLSDPFIGQRSPLSDFLVEFYVYVSTLSLISLNPERCETLKMNGKIETRAHELADSSYVGSLCGCWIELLLLIPRINAFAMHSPTLENLSPEALRERFATFATLQLEIISWTPYPDSNSVLRSSGLFYKQALLLYLYTSTLGPSNGGESSTASDLVESTIASALFYLADIPPDTQTNTLLCWPIAIMPYGRTLRSQRAPGGCTP</sequence>
<proteinExistence type="predicted"/>
<dbReference type="InterPro" id="IPR001138">
    <property type="entry name" value="Zn2Cys6_DnaBD"/>
</dbReference>
<dbReference type="PANTHER" id="PTHR37534:SF43">
    <property type="entry name" value="FINGER DOMAIN PROTEIN, PUTATIVE (AFU_ORTHOLOGUE AFUA_1G01850)-RELATED"/>
    <property type="match status" value="1"/>
</dbReference>
<dbReference type="GO" id="GO:0000976">
    <property type="term" value="F:transcription cis-regulatory region binding"/>
    <property type="evidence" value="ECO:0007669"/>
    <property type="project" value="TreeGrafter"/>
</dbReference>
<dbReference type="Proteomes" id="UP000028545">
    <property type="component" value="Unassembled WGS sequence"/>
</dbReference>
<dbReference type="PROSITE" id="PS00463">
    <property type="entry name" value="ZN2_CY6_FUNGAL_1"/>
    <property type="match status" value="1"/>
</dbReference>
<accession>A0A084GBH2</accession>
<keyword evidence="2" id="KW-0539">Nucleus</keyword>
<feature type="domain" description="Zn(2)-C6 fungal-type" evidence="4">
    <location>
        <begin position="14"/>
        <end position="44"/>
    </location>
</feature>
<dbReference type="PROSITE" id="PS50048">
    <property type="entry name" value="ZN2_CY6_FUNGAL_2"/>
    <property type="match status" value="1"/>
</dbReference>
<dbReference type="OrthoDB" id="1919336at2759"/>
<protein>
    <recommendedName>
        <fullName evidence="4">Zn(2)-C6 fungal-type domain-containing protein</fullName>
    </recommendedName>
</protein>
<reference evidence="5 6" key="1">
    <citation type="journal article" date="2014" name="Genome Announc.">
        <title>Draft genome sequence of the pathogenic fungus Scedosporium apiospermum.</title>
        <authorList>
            <person name="Vandeputte P."/>
            <person name="Ghamrawi S."/>
            <person name="Rechenmann M."/>
            <person name="Iltis A."/>
            <person name="Giraud S."/>
            <person name="Fleury M."/>
            <person name="Thornton C."/>
            <person name="Delhaes L."/>
            <person name="Meyer W."/>
            <person name="Papon N."/>
            <person name="Bouchara J.P."/>
        </authorList>
    </citation>
    <scope>NUCLEOTIDE SEQUENCE [LARGE SCALE GENOMIC DNA]</scope>
    <source>
        <strain evidence="5 6">IHEM 14462</strain>
    </source>
</reference>
<organism evidence="5 6">
    <name type="scientific">Pseudallescheria apiosperma</name>
    <name type="common">Scedosporium apiospermum</name>
    <dbReference type="NCBI Taxonomy" id="563466"/>
    <lineage>
        <taxon>Eukaryota</taxon>
        <taxon>Fungi</taxon>
        <taxon>Dikarya</taxon>
        <taxon>Ascomycota</taxon>
        <taxon>Pezizomycotina</taxon>
        <taxon>Sordariomycetes</taxon>
        <taxon>Hypocreomycetidae</taxon>
        <taxon>Microascales</taxon>
        <taxon>Microascaceae</taxon>
        <taxon>Scedosporium</taxon>
    </lineage>
</organism>
<dbReference type="OMA" id="MCLTEVR"/>
<keyword evidence="6" id="KW-1185">Reference proteome</keyword>
<evidence type="ECO:0000256" key="3">
    <source>
        <dbReference type="SAM" id="MobiDB-lite"/>
    </source>
</evidence>
<dbReference type="AlphaFoldDB" id="A0A084GBH2"/>
<evidence type="ECO:0000256" key="1">
    <source>
        <dbReference type="ARBA" id="ARBA00004123"/>
    </source>
</evidence>
<dbReference type="SMART" id="SM00066">
    <property type="entry name" value="GAL4"/>
    <property type="match status" value="1"/>
</dbReference>
<dbReference type="EMBL" id="JOWA01000087">
    <property type="protein sequence ID" value="KEZ44684.1"/>
    <property type="molecule type" value="Genomic_DNA"/>
</dbReference>
<dbReference type="GO" id="GO:0000981">
    <property type="term" value="F:DNA-binding transcription factor activity, RNA polymerase II-specific"/>
    <property type="evidence" value="ECO:0007669"/>
    <property type="project" value="InterPro"/>
</dbReference>
<dbReference type="InterPro" id="IPR021858">
    <property type="entry name" value="Fun_TF"/>
</dbReference>
<dbReference type="Pfam" id="PF11951">
    <property type="entry name" value="Fungal_trans_2"/>
    <property type="match status" value="1"/>
</dbReference>
<dbReference type="GO" id="GO:0008270">
    <property type="term" value="F:zinc ion binding"/>
    <property type="evidence" value="ECO:0007669"/>
    <property type="project" value="InterPro"/>
</dbReference>
<feature type="compositionally biased region" description="Low complexity" evidence="3">
    <location>
        <begin position="46"/>
        <end position="56"/>
    </location>
</feature>
<dbReference type="CDD" id="cd00067">
    <property type="entry name" value="GAL4"/>
    <property type="match status" value="1"/>
</dbReference>
<comment type="caution">
    <text evidence="5">The sequence shown here is derived from an EMBL/GenBank/DDBJ whole genome shotgun (WGS) entry which is preliminary data.</text>
</comment>
<evidence type="ECO:0000313" key="5">
    <source>
        <dbReference type="EMBL" id="KEZ44684.1"/>
    </source>
</evidence>
<dbReference type="VEuPathDB" id="FungiDB:SAPIO_CDS2761"/>
<dbReference type="GO" id="GO:0045944">
    <property type="term" value="P:positive regulation of transcription by RNA polymerase II"/>
    <property type="evidence" value="ECO:0007669"/>
    <property type="project" value="TreeGrafter"/>
</dbReference>
<dbReference type="Gene3D" id="4.10.240.10">
    <property type="entry name" value="Zn(2)-C6 fungal-type DNA-binding domain"/>
    <property type="match status" value="1"/>
</dbReference>
<feature type="region of interest" description="Disordered" evidence="3">
    <location>
        <begin position="46"/>
        <end position="114"/>
    </location>
</feature>
<dbReference type="GO" id="GO:0005634">
    <property type="term" value="C:nucleus"/>
    <property type="evidence" value="ECO:0007669"/>
    <property type="project" value="UniProtKB-SubCell"/>
</dbReference>
<evidence type="ECO:0000256" key="2">
    <source>
        <dbReference type="ARBA" id="ARBA00023242"/>
    </source>
</evidence>
<dbReference type="Pfam" id="PF00172">
    <property type="entry name" value="Zn_clus"/>
    <property type="match status" value="1"/>
</dbReference>
<evidence type="ECO:0000313" key="6">
    <source>
        <dbReference type="Proteomes" id="UP000028545"/>
    </source>
</evidence>
<dbReference type="InterPro" id="IPR036864">
    <property type="entry name" value="Zn2-C6_fun-type_DNA-bd_sf"/>
</dbReference>
<dbReference type="KEGG" id="sapo:SAPIO_CDS2761"/>
<evidence type="ECO:0000259" key="4">
    <source>
        <dbReference type="PROSITE" id="PS50048"/>
    </source>
</evidence>
<dbReference type="PANTHER" id="PTHR37534">
    <property type="entry name" value="TRANSCRIPTIONAL ACTIVATOR PROTEIN UGA3"/>
    <property type="match status" value="1"/>
</dbReference>